<reference evidence="2" key="1">
    <citation type="submission" date="2022-12" db="EMBL/GenBank/DDBJ databases">
        <authorList>
            <person name="Mo P."/>
        </authorList>
    </citation>
    <scope>NUCLEOTIDE SEQUENCE [LARGE SCALE GENOMIC DNA]</scope>
    <source>
        <strain evidence="2">HUAS 3-15</strain>
    </source>
</reference>
<evidence type="ECO:0008006" key="3">
    <source>
        <dbReference type="Google" id="ProtNLM"/>
    </source>
</evidence>
<dbReference type="RefSeq" id="WP_270148360.1">
    <property type="nucleotide sequence ID" value="NZ_CP115450.1"/>
</dbReference>
<protein>
    <recommendedName>
        <fullName evidence="3">ABM domain-containing protein</fullName>
    </recommendedName>
</protein>
<gene>
    <name evidence="1" type="ORF">O1G21_31235</name>
</gene>
<organism evidence="1 2">
    <name type="scientific">Kitasatospora cathayae</name>
    <dbReference type="NCBI Taxonomy" id="3004092"/>
    <lineage>
        <taxon>Bacteria</taxon>
        <taxon>Bacillati</taxon>
        <taxon>Actinomycetota</taxon>
        <taxon>Actinomycetes</taxon>
        <taxon>Kitasatosporales</taxon>
        <taxon>Streptomycetaceae</taxon>
        <taxon>Kitasatospora</taxon>
    </lineage>
</organism>
<dbReference type="InterPro" id="IPR011008">
    <property type="entry name" value="Dimeric_a/b-barrel"/>
</dbReference>
<accession>A0ABY7QAX9</accession>
<sequence>MFVRTVYATGHPDRIEQTLDNLRTEALALLTGRPGYRGYGLFADRTLGKITMGSWWESAEAERDSDAALSERRRELLAPLGGTVTIDVWEVVATAPPGAAGPGAGFRLTRTDLDPTKVDEAAGIFRDRVLPVLEKEAAGFVTGAMLADRATGRLSVGAIFADQESFEASRGPTADARAQAVAALGGTLRSLEEFDVVLLDRPEHPGQ</sequence>
<dbReference type="EMBL" id="CP115450">
    <property type="protein sequence ID" value="WBP89875.1"/>
    <property type="molecule type" value="Genomic_DNA"/>
</dbReference>
<name>A0ABY7QAX9_9ACTN</name>
<dbReference type="Proteomes" id="UP001212821">
    <property type="component" value="Chromosome"/>
</dbReference>
<keyword evidence="2" id="KW-1185">Reference proteome</keyword>
<evidence type="ECO:0000313" key="2">
    <source>
        <dbReference type="Proteomes" id="UP001212821"/>
    </source>
</evidence>
<dbReference type="SUPFAM" id="SSF54909">
    <property type="entry name" value="Dimeric alpha+beta barrel"/>
    <property type="match status" value="1"/>
</dbReference>
<proteinExistence type="predicted"/>
<evidence type="ECO:0000313" key="1">
    <source>
        <dbReference type="EMBL" id="WBP89875.1"/>
    </source>
</evidence>